<keyword evidence="3" id="KW-1185">Reference proteome</keyword>
<feature type="region of interest" description="Disordered" evidence="1">
    <location>
        <begin position="108"/>
        <end position="133"/>
    </location>
</feature>
<organism evidence="2 3">
    <name type="scientific">Caerostris extrusa</name>
    <name type="common">Bark spider</name>
    <name type="synonym">Caerostris bankana</name>
    <dbReference type="NCBI Taxonomy" id="172846"/>
    <lineage>
        <taxon>Eukaryota</taxon>
        <taxon>Metazoa</taxon>
        <taxon>Ecdysozoa</taxon>
        <taxon>Arthropoda</taxon>
        <taxon>Chelicerata</taxon>
        <taxon>Arachnida</taxon>
        <taxon>Araneae</taxon>
        <taxon>Araneomorphae</taxon>
        <taxon>Entelegynae</taxon>
        <taxon>Araneoidea</taxon>
        <taxon>Araneidae</taxon>
        <taxon>Caerostris</taxon>
    </lineage>
</organism>
<dbReference type="AlphaFoldDB" id="A0AAV4MG06"/>
<protein>
    <submittedName>
        <fullName evidence="2">Uncharacterized protein</fullName>
    </submittedName>
</protein>
<accession>A0AAV4MG06</accession>
<dbReference type="EMBL" id="BPLR01019702">
    <property type="protein sequence ID" value="GIX70924.1"/>
    <property type="molecule type" value="Genomic_DNA"/>
</dbReference>
<name>A0AAV4MG06_CAEEX</name>
<dbReference type="Proteomes" id="UP001054945">
    <property type="component" value="Unassembled WGS sequence"/>
</dbReference>
<gene>
    <name evidence="2" type="ORF">CEXT_209101</name>
</gene>
<evidence type="ECO:0000256" key="1">
    <source>
        <dbReference type="SAM" id="MobiDB-lite"/>
    </source>
</evidence>
<reference evidence="2 3" key="1">
    <citation type="submission" date="2021-06" db="EMBL/GenBank/DDBJ databases">
        <title>Caerostris extrusa draft genome.</title>
        <authorList>
            <person name="Kono N."/>
            <person name="Arakawa K."/>
        </authorList>
    </citation>
    <scope>NUCLEOTIDE SEQUENCE [LARGE SCALE GENOMIC DNA]</scope>
</reference>
<comment type="caution">
    <text evidence="2">The sequence shown here is derived from an EMBL/GenBank/DDBJ whole genome shotgun (WGS) entry which is preliminary data.</text>
</comment>
<sequence length="151" mass="16912">MLIGKRLQSVELTTLAEKLCLQYVVLATLVDKFYVQYVELATLTDKFHVQSVELAMLTDDLLDNIKDGGGNESFPPEPHPSLPFAKSLPILGHSDKAHRREHNIQQLPVGSYSNGFGKARTPEDDGRSTKCSSFQHGQMKRGWLALIENFE</sequence>
<evidence type="ECO:0000313" key="2">
    <source>
        <dbReference type="EMBL" id="GIX70924.1"/>
    </source>
</evidence>
<evidence type="ECO:0000313" key="3">
    <source>
        <dbReference type="Proteomes" id="UP001054945"/>
    </source>
</evidence>
<proteinExistence type="predicted"/>